<dbReference type="Pfam" id="PF13649">
    <property type="entry name" value="Methyltransf_25"/>
    <property type="match status" value="1"/>
</dbReference>
<dbReference type="Gene3D" id="3.40.50.150">
    <property type="entry name" value="Vaccinia Virus protein VP39"/>
    <property type="match status" value="1"/>
</dbReference>
<evidence type="ECO:0000313" key="3">
    <source>
        <dbReference type="EMBL" id="CUR61594.1"/>
    </source>
</evidence>
<name>A0A2P2CHW6_9ZZZZ</name>
<dbReference type="GO" id="GO:0008168">
    <property type="term" value="F:methyltransferase activity"/>
    <property type="evidence" value="ECO:0007669"/>
    <property type="project" value="UniProtKB-KW"/>
</dbReference>
<dbReference type="SUPFAM" id="SSF53335">
    <property type="entry name" value="S-adenosyl-L-methionine-dependent methyltransferases"/>
    <property type="match status" value="1"/>
</dbReference>
<sequence>MRIDAGRAYSRQAVEYANLFGSMAAVHPSDRQLVDTWADAITGPVVDAGCGPGQWTNYLVQRGTIASGVDQSLDFIAHARAQYPEVLFEVGDIDGLAVRTGALGGVLSWYSLIHHEPSSIHIPLAEFARVLRPGGGLLLGFFEGTAIEKFDHAVLDAYKWPAAELCREVCAAGFNVIETHTRTGATERPRPHGAIVARRR</sequence>
<dbReference type="InterPro" id="IPR041698">
    <property type="entry name" value="Methyltransf_25"/>
</dbReference>
<organism evidence="3">
    <name type="scientific">metagenome</name>
    <dbReference type="NCBI Taxonomy" id="256318"/>
    <lineage>
        <taxon>unclassified sequences</taxon>
        <taxon>metagenomes</taxon>
    </lineage>
</organism>
<dbReference type="AlphaFoldDB" id="A0A2P2CHW6"/>
<proteinExistence type="predicted"/>
<accession>A0A2P2CHW6</accession>
<keyword evidence="3" id="KW-0489">Methyltransferase</keyword>
<dbReference type="PANTHER" id="PTHR43861">
    <property type="entry name" value="TRANS-ACONITATE 2-METHYLTRANSFERASE-RELATED"/>
    <property type="match status" value="1"/>
</dbReference>
<dbReference type="GO" id="GO:0032259">
    <property type="term" value="P:methylation"/>
    <property type="evidence" value="ECO:0007669"/>
    <property type="project" value="UniProtKB-KW"/>
</dbReference>
<evidence type="ECO:0000259" key="2">
    <source>
        <dbReference type="Pfam" id="PF13649"/>
    </source>
</evidence>
<dbReference type="EC" id="2.1.1.-" evidence="3"/>
<keyword evidence="1 3" id="KW-0808">Transferase</keyword>
<gene>
    <name evidence="3" type="ORF">NOCA1260032</name>
</gene>
<dbReference type="CDD" id="cd02440">
    <property type="entry name" value="AdoMet_MTases"/>
    <property type="match status" value="1"/>
</dbReference>
<dbReference type="EMBL" id="CZKB01000019">
    <property type="protein sequence ID" value="CUR61594.1"/>
    <property type="molecule type" value="Genomic_DNA"/>
</dbReference>
<protein>
    <submittedName>
        <fullName evidence="3">Putative methyltransferase</fullName>
        <ecNumber evidence="3">2.1.1.-</ecNumber>
    </submittedName>
</protein>
<evidence type="ECO:0000256" key="1">
    <source>
        <dbReference type="ARBA" id="ARBA00022679"/>
    </source>
</evidence>
<dbReference type="InterPro" id="IPR029063">
    <property type="entry name" value="SAM-dependent_MTases_sf"/>
</dbReference>
<reference evidence="3" key="1">
    <citation type="submission" date="2015-08" db="EMBL/GenBank/DDBJ databases">
        <authorList>
            <person name="Babu N.S."/>
            <person name="Beckwith C.J."/>
            <person name="Beseler K.G."/>
            <person name="Brison A."/>
            <person name="Carone J.V."/>
            <person name="Caskin T.P."/>
            <person name="Diamond M."/>
            <person name="Durham M.E."/>
            <person name="Foxe J.M."/>
            <person name="Go M."/>
            <person name="Henderson B.A."/>
            <person name="Jones I.B."/>
            <person name="McGettigan J.A."/>
            <person name="Micheletti S.J."/>
            <person name="Nasrallah M.E."/>
            <person name="Ortiz D."/>
            <person name="Piller C.R."/>
            <person name="Privatt S.R."/>
            <person name="Schneider S.L."/>
            <person name="Sharp S."/>
            <person name="Smith T.C."/>
            <person name="Stanton J.D."/>
            <person name="Ullery H.E."/>
            <person name="Wilson R.J."/>
            <person name="Serrano M.G."/>
            <person name="Buck G."/>
            <person name="Lee V."/>
            <person name="Wang Y."/>
            <person name="Carvalho R."/>
            <person name="Voegtly L."/>
            <person name="Shi R."/>
            <person name="Duckworth R."/>
            <person name="Johnson A."/>
            <person name="Loviza R."/>
            <person name="Walstead R."/>
            <person name="Shah Z."/>
            <person name="Kiflezghi M."/>
            <person name="Wade K."/>
            <person name="Ball S.L."/>
            <person name="Bradley K.W."/>
            <person name="Asai D.J."/>
            <person name="Bowman C.A."/>
            <person name="Russell D.A."/>
            <person name="Pope W.H."/>
            <person name="Jacobs-Sera D."/>
            <person name="Hendrix R.W."/>
            <person name="Hatfull G.F."/>
        </authorList>
    </citation>
    <scope>NUCLEOTIDE SEQUENCE</scope>
</reference>
<feature type="domain" description="Methyltransferase" evidence="2">
    <location>
        <begin position="45"/>
        <end position="135"/>
    </location>
</feature>